<dbReference type="RefSeq" id="WP_016415430.1">
    <property type="nucleotide sequence ID" value="NZ_AUAB01000001.1"/>
</dbReference>
<dbReference type="InterPro" id="IPR001647">
    <property type="entry name" value="HTH_TetR"/>
</dbReference>
<protein>
    <recommendedName>
        <fullName evidence="5">HTH tetR-type domain-containing protein</fullName>
    </recommendedName>
</protein>
<dbReference type="STRING" id="1121939.L861_17385"/>
<dbReference type="PANTHER" id="PTHR47506">
    <property type="entry name" value="TRANSCRIPTIONAL REGULATORY PROTEIN"/>
    <property type="match status" value="1"/>
</dbReference>
<keyword evidence="2 4" id="KW-0238">DNA-binding</keyword>
<accession>S2LF26</accession>
<evidence type="ECO:0000313" key="7">
    <source>
        <dbReference type="Proteomes" id="UP000014463"/>
    </source>
</evidence>
<dbReference type="Gene3D" id="1.10.357.10">
    <property type="entry name" value="Tetracycline Repressor, domain 2"/>
    <property type="match status" value="1"/>
</dbReference>
<dbReference type="InterPro" id="IPR009057">
    <property type="entry name" value="Homeodomain-like_sf"/>
</dbReference>
<reference evidence="6 7" key="1">
    <citation type="journal article" date="2013" name="Genome Announc.">
        <title>Draft genome sequence of the moderately halophilic gammaproteobacterium Halomonas anticariensis FP35.</title>
        <authorList>
            <person name="Tahrioui A."/>
            <person name="Quesada E."/>
            <person name="Llamas I."/>
        </authorList>
    </citation>
    <scope>NUCLEOTIDE SEQUENCE [LARGE SCALE GENOMIC DNA]</scope>
    <source>
        <strain evidence="7">DSM 16096 / CECT 5854 / LMG 22089 / FP35</strain>
    </source>
</reference>
<evidence type="ECO:0000256" key="4">
    <source>
        <dbReference type="PROSITE-ProRule" id="PRU00335"/>
    </source>
</evidence>
<keyword evidence="7" id="KW-1185">Reference proteome</keyword>
<dbReference type="OrthoDB" id="116240at2"/>
<gene>
    <name evidence="6" type="ORF">L861_17385</name>
</gene>
<keyword evidence="1" id="KW-0805">Transcription regulation</keyword>
<dbReference type="PRINTS" id="PR00455">
    <property type="entry name" value="HTHTETR"/>
</dbReference>
<dbReference type="eggNOG" id="COG1309">
    <property type="taxonomic scope" value="Bacteria"/>
</dbReference>
<dbReference type="PANTHER" id="PTHR47506:SF3">
    <property type="entry name" value="HTH-TYPE TRANSCRIPTIONAL REGULATOR LMRA"/>
    <property type="match status" value="1"/>
</dbReference>
<dbReference type="EMBL" id="ASTJ01000012">
    <property type="protein sequence ID" value="EPC03316.1"/>
    <property type="molecule type" value="Genomic_DNA"/>
</dbReference>
<dbReference type="InterPro" id="IPR036271">
    <property type="entry name" value="Tet_transcr_reg_TetR-rel_C_sf"/>
</dbReference>
<sequence length="183" mass="20424">MPQPRKQHLIDTAYRLFNEHGYHATGIDLVLAESGVSKATLYKYFRSKEELILAVLQQRHEQQIALIQRTMEQARENAEPPALAIFDALDNWFRSEAFFGCNFINASAEYAQDDDAIHQLAARHKARVQQLIEDNLGALGEDKAPLAAQLSLLVDGAIVYAHTRGDKNAAKLAKKMAARLLVG</sequence>
<feature type="domain" description="HTH tetR-type" evidence="5">
    <location>
        <begin position="3"/>
        <end position="63"/>
    </location>
</feature>
<comment type="caution">
    <text evidence="6">The sequence shown here is derived from an EMBL/GenBank/DDBJ whole genome shotgun (WGS) entry which is preliminary data.</text>
</comment>
<dbReference type="PATRIC" id="fig|1121939.11.peg.946"/>
<dbReference type="AlphaFoldDB" id="S2LF26"/>
<dbReference type="Pfam" id="PF00440">
    <property type="entry name" value="TetR_N"/>
    <property type="match status" value="1"/>
</dbReference>
<name>S2LF26_LITA3</name>
<evidence type="ECO:0000313" key="6">
    <source>
        <dbReference type="EMBL" id="EPC03316.1"/>
    </source>
</evidence>
<evidence type="ECO:0000256" key="1">
    <source>
        <dbReference type="ARBA" id="ARBA00023015"/>
    </source>
</evidence>
<dbReference type="Proteomes" id="UP000014463">
    <property type="component" value="Unassembled WGS sequence"/>
</dbReference>
<feature type="DNA-binding region" description="H-T-H motif" evidence="4">
    <location>
        <begin position="26"/>
        <end position="45"/>
    </location>
</feature>
<dbReference type="SUPFAM" id="SSF48498">
    <property type="entry name" value="Tetracyclin repressor-like, C-terminal domain"/>
    <property type="match status" value="1"/>
</dbReference>
<dbReference type="PROSITE" id="PS50977">
    <property type="entry name" value="HTH_TETR_2"/>
    <property type="match status" value="1"/>
</dbReference>
<dbReference type="SUPFAM" id="SSF46689">
    <property type="entry name" value="Homeodomain-like"/>
    <property type="match status" value="1"/>
</dbReference>
<evidence type="ECO:0000256" key="3">
    <source>
        <dbReference type="ARBA" id="ARBA00023163"/>
    </source>
</evidence>
<proteinExistence type="predicted"/>
<keyword evidence="3" id="KW-0804">Transcription</keyword>
<dbReference type="GO" id="GO:0003677">
    <property type="term" value="F:DNA binding"/>
    <property type="evidence" value="ECO:0007669"/>
    <property type="project" value="UniProtKB-UniRule"/>
</dbReference>
<evidence type="ECO:0000259" key="5">
    <source>
        <dbReference type="PROSITE" id="PS50977"/>
    </source>
</evidence>
<evidence type="ECO:0000256" key="2">
    <source>
        <dbReference type="ARBA" id="ARBA00023125"/>
    </source>
</evidence>
<organism evidence="6 7">
    <name type="scientific">Litchfieldella anticariensis (strain DSM 16096 / CECT 5854 / CIP 108499 / LMG 22089 / FP35)</name>
    <name type="common">Halomonas anticariensis</name>
    <dbReference type="NCBI Taxonomy" id="1121939"/>
    <lineage>
        <taxon>Bacteria</taxon>
        <taxon>Pseudomonadati</taxon>
        <taxon>Pseudomonadota</taxon>
        <taxon>Gammaproteobacteria</taxon>
        <taxon>Oceanospirillales</taxon>
        <taxon>Halomonadaceae</taxon>
        <taxon>Litchfieldella</taxon>
    </lineage>
</organism>